<organism evidence="1">
    <name type="scientific">Arundo donax</name>
    <name type="common">Giant reed</name>
    <name type="synonym">Donax arundinaceus</name>
    <dbReference type="NCBI Taxonomy" id="35708"/>
    <lineage>
        <taxon>Eukaryota</taxon>
        <taxon>Viridiplantae</taxon>
        <taxon>Streptophyta</taxon>
        <taxon>Embryophyta</taxon>
        <taxon>Tracheophyta</taxon>
        <taxon>Spermatophyta</taxon>
        <taxon>Magnoliopsida</taxon>
        <taxon>Liliopsida</taxon>
        <taxon>Poales</taxon>
        <taxon>Poaceae</taxon>
        <taxon>PACMAD clade</taxon>
        <taxon>Arundinoideae</taxon>
        <taxon>Arundineae</taxon>
        <taxon>Arundo</taxon>
    </lineage>
</organism>
<proteinExistence type="predicted"/>
<name>A0A0A9BDI2_ARUDO</name>
<reference evidence="1" key="1">
    <citation type="submission" date="2014-09" db="EMBL/GenBank/DDBJ databases">
        <authorList>
            <person name="Magalhaes I.L.F."/>
            <person name="Oliveira U."/>
            <person name="Santos F.R."/>
            <person name="Vidigal T.H.D.A."/>
            <person name="Brescovit A.D."/>
            <person name="Santos A.J."/>
        </authorList>
    </citation>
    <scope>NUCLEOTIDE SEQUENCE</scope>
    <source>
        <tissue evidence="1">Shoot tissue taken approximately 20 cm above the soil surface</tissue>
    </source>
</reference>
<evidence type="ECO:0000313" key="1">
    <source>
        <dbReference type="EMBL" id="JAD57367.1"/>
    </source>
</evidence>
<sequence>MVAHRLGHLHAHVAHAAEAQDAAAEAGGCEAEVLQRAVHGHAGAQQRRSLLRRQTRGDLHYELLVDDHGGGEPTLRGAAVSVDVVVGPDPLVAVLLDVGLAGAALTAAPDDHPDADDVADAVLGHLGPDLHHLPDHFMPRNHGVFRSTELVLGLVDVSVANPTVQHLHHHIFRICFPDGVGVGGEVAGGVPSGPPHHRPLRSQAPHLYLSWK</sequence>
<reference evidence="1" key="2">
    <citation type="journal article" date="2015" name="Data Brief">
        <title>Shoot transcriptome of the giant reed, Arundo donax.</title>
        <authorList>
            <person name="Barrero R.A."/>
            <person name="Guerrero F.D."/>
            <person name="Moolhuijzen P."/>
            <person name="Goolsby J.A."/>
            <person name="Tidwell J."/>
            <person name="Bellgard S.E."/>
            <person name="Bellgard M.I."/>
        </authorList>
    </citation>
    <scope>NUCLEOTIDE SEQUENCE</scope>
    <source>
        <tissue evidence="1">Shoot tissue taken approximately 20 cm above the soil surface</tissue>
    </source>
</reference>
<dbReference type="AlphaFoldDB" id="A0A0A9BDI2"/>
<accession>A0A0A9BDI2</accession>
<dbReference type="AntiFam" id="ANF00156">
    <property type="entry name" value="Shadow ORF (opposite yahK)"/>
</dbReference>
<protein>
    <submittedName>
        <fullName evidence="1">Cad</fullName>
    </submittedName>
</protein>
<dbReference type="EMBL" id="GBRH01240528">
    <property type="protein sequence ID" value="JAD57367.1"/>
    <property type="molecule type" value="Transcribed_RNA"/>
</dbReference>